<evidence type="ECO:0000313" key="2">
    <source>
        <dbReference type="Proteomes" id="UP000077315"/>
    </source>
</evidence>
<dbReference type="RefSeq" id="XP_018286791.1">
    <property type="nucleotide sequence ID" value="XM_018436959.1"/>
</dbReference>
<organism evidence="1 2">
    <name type="scientific">Phycomyces blakesleeanus (strain ATCC 8743b / DSM 1359 / FGSC 10004 / NBRC 33097 / NRRL 1555)</name>
    <dbReference type="NCBI Taxonomy" id="763407"/>
    <lineage>
        <taxon>Eukaryota</taxon>
        <taxon>Fungi</taxon>
        <taxon>Fungi incertae sedis</taxon>
        <taxon>Mucoromycota</taxon>
        <taxon>Mucoromycotina</taxon>
        <taxon>Mucoromycetes</taxon>
        <taxon>Mucorales</taxon>
        <taxon>Phycomycetaceae</taxon>
        <taxon>Phycomyces</taxon>
    </lineage>
</organism>
<dbReference type="EMBL" id="KV440994">
    <property type="protein sequence ID" value="OAD68751.1"/>
    <property type="molecule type" value="Genomic_DNA"/>
</dbReference>
<proteinExistence type="predicted"/>
<sequence length="334" mass="38097">MAFWLKMFSVYINTEFYINKALQEHLEKQLIDSIPCKRYEQYLKRLVKVINACFVHNICKENNDDANFENHVFVLGGRVIDVNGDIAADIEEKSKTFIEYIKYEIYSSITCTNILKNLSNIITDIISLPFCYIKTPNQSFTLRPKNSKVLLSLLHVSCISFLNAIHDLIPSLIDSGSDSAAWDLLTAVLSCFFITASYCTSNKNNCGFLLQKRLPPLVPHIPDLCLDLHPAATVLHTLHSRNLEHFIIVVDKSLLINQGSSKTLNRICASCDLSKPLLELKSLLKLWIILPYKKGNHRQDLGPWWVLEKLTRRVLEGAGVTNYESTIRNDVRVK</sequence>
<dbReference type="AlphaFoldDB" id="A0A162ZSD6"/>
<dbReference type="Proteomes" id="UP000077315">
    <property type="component" value="Unassembled WGS sequence"/>
</dbReference>
<dbReference type="VEuPathDB" id="FungiDB:PHYBLDRAFT_173166"/>
<evidence type="ECO:0000313" key="1">
    <source>
        <dbReference type="EMBL" id="OAD68751.1"/>
    </source>
</evidence>
<dbReference type="GeneID" id="28997865"/>
<gene>
    <name evidence="1" type="ORF">PHYBLDRAFT_173166</name>
</gene>
<name>A0A162ZSD6_PHYB8</name>
<protein>
    <submittedName>
        <fullName evidence="1">Uncharacterized protein</fullName>
    </submittedName>
</protein>
<accession>A0A162ZSD6</accession>
<keyword evidence="2" id="KW-1185">Reference proteome</keyword>
<reference evidence="2" key="1">
    <citation type="submission" date="2015-06" db="EMBL/GenBank/DDBJ databases">
        <title>Expansion of signal transduction pathways in fungi by whole-genome duplication.</title>
        <authorList>
            <consortium name="DOE Joint Genome Institute"/>
            <person name="Corrochano L.M."/>
            <person name="Kuo A."/>
            <person name="Marcet-Houben M."/>
            <person name="Polaino S."/>
            <person name="Salamov A."/>
            <person name="Villalobos J.M."/>
            <person name="Alvarez M.I."/>
            <person name="Avalos J."/>
            <person name="Benito E.P."/>
            <person name="Benoit I."/>
            <person name="Burger G."/>
            <person name="Camino L.P."/>
            <person name="Canovas D."/>
            <person name="Cerda-Olmedo E."/>
            <person name="Cheng J.-F."/>
            <person name="Dominguez A."/>
            <person name="Elias M."/>
            <person name="Eslava A.P."/>
            <person name="Glaser F."/>
            <person name="Grimwood J."/>
            <person name="Gutierrez G."/>
            <person name="Heitman J."/>
            <person name="Henrissat B."/>
            <person name="Iturriaga E.A."/>
            <person name="Lang B.F."/>
            <person name="Lavin J.L."/>
            <person name="Lee S."/>
            <person name="Li W."/>
            <person name="Lindquist E."/>
            <person name="Lopez-Garcia S."/>
            <person name="Luque E.M."/>
            <person name="Marcos A.T."/>
            <person name="Martin J."/>
            <person name="McCluskey K."/>
            <person name="Medina H.R."/>
            <person name="Miralles-Duran A."/>
            <person name="Miyazaki A."/>
            <person name="Munoz-Torres E."/>
            <person name="Oguiza J.A."/>
            <person name="Ohm R."/>
            <person name="Olmedo M."/>
            <person name="Orejas M."/>
            <person name="Ortiz-Castellanos L."/>
            <person name="Pisabarro A.G."/>
            <person name="Rodriguez-Romero J."/>
            <person name="Ruiz-Herrera J."/>
            <person name="Ruiz-Vazquez R."/>
            <person name="Sanz C."/>
            <person name="Schackwitz W."/>
            <person name="Schmutz J."/>
            <person name="Shahriari M."/>
            <person name="Shelest E."/>
            <person name="Silva-Franco F."/>
            <person name="Soanes D."/>
            <person name="Syed K."/>
            <person name="Tagua V.G."/>
            <person name="Talbot N.J."/>
            <person name="Thon M."/>
            <person name="De vries R.P."/>
            <person name="Wiebenga A."/>
            <person name="Yadav J.S."/>
            <person name="Braun E.L."/>
            <person name="Baker S."/>
            <person name="Garre V."/>
            <person name="Horwitz B."/>
            <person name="Torres-Martinez S."/>
            <person name="Idnurm A."/>
            <person name="Herrera-Estrella A."/>
            <person name="Gabaldon T."/>
            <person name="Grigoriev I.V."/>
        </authorList>
    </citation>
    <scope>NUCLEOTIDE SEQUENCE [LARGE SCALE GENOMIC DNA]</scope>
    <source>
        <strain evidence="2">NRRL 1555(-)</strain>
    </source>
</reference>
<dbReference type="InParanoid" id="A0A162ZSD6"/>